<organism evidence="18 19">
    <name type="scientific">Candidatus Faeciplasma gallinarum</name>
    <dbReference type="NCBI Taxonomy" id="2840799"/>
    <lineage>
        <taxon>Bacteria</taxon>
        <taxon>Bacillati</taxon>
        <taxon>Bacillota</taxon>
        <taxon>Clostridia</taxon>
        <taxon>Eubacteriales</taxon>
        <taxon>Oscillospiraceae</taxon>
        <taxon>Oscillospiraceae incertae sedis</taxon>
        <taxon>Candidatus Faeciplasma</taxon>
    </lineage>
</organism>
<evidence type="ECO:0000256" key="1">
    <source>
        <dbReference type="ARBA" id="ARBA00001946"/>
    </source>
</evidence>
<keyword evidence="11 16" id="KW-0660">Purine salvage</keyword>
<evidence type="ECO:0000256" key="2">
    <source>
        <dbReference type="ARBA" id="ARBA00002049"/>
    </source>
</evidence>
<evidence type="ECO:0000256" key="16">
    <source>
        <dbReference type="RuleBase" id="RU364099"/>
    </source>
</evidence>
<comment type="pathway">
    <text evidence="5">Purine metabolism; GMP biosynthesis via salvage pathway; GMP from guanine: step 1/1.</text>
</comment>
<dbReference type="GO" id="GO:0032263">
    <property type="term" value="P:GMP salvage"/>
    <property type="evidence" value="ECO:0007669"/>
    <property type="project" value="TreeGrafter"/>
</dbReference>
<dbReference type="InterPro" id="IPR050408">
    <property type="entry name" value="HGPRT"/>
</dbReference>
<keyword evidence="10 16" id="KW-0479">Metal-binding</keyword>
<dbReference type="GO" id="GO:0046100">
    <property type="term" value="P:hypoxanthine metabolic process"/>
    <property type="evidence" value="ECO:0007669"/>
    <property type="project" value="TreeGrafter"/>
</dbReference>
<dbReference type="EMBL" id="DVIR01000060">
    <property type="protein sequence ID" value="HIS25060.1"/>
    <property type="molecule type" value="Genomic_DNA"/>
</dbReference>
<evidence type="ECO:0000256" key="7">
    <source>
        <dbReference type="ARBA" id="ARBA00022490"/>
    </source>
</evidence>
<evidence type="ECO:0000256" key="15">
    <source>
        <dbReference type="ARBA" id="ARBA00049402"/>
    </source>
</evidence>
<keyword evidence="7 16" id="KW-0963">Cytoplasm</keyword>
<dbReference type="Gene3D" id="3.40.50.2020">
    <property type="match status" value="1"/>
</dbReference>
<comment type="catalytic activity">
    <reaction evidence="15">
        <text>IMP + diphosphate = hypoxanthine + 5-phospho-alpha-D-ribose 1-diphosphate</text>
        <dbReference type="Rhea" id="RHEA:17973"/>
        <dbReference type="ChEBI" id="CHEBI:17368"/>
        <dbReference type="ChEBI" id="CHEBI:33019"/>
        <dbReference type="ChEBI" id="CHEBI:58017"/>
        <dbReference type="ChEBI" id="CHEBI:58053"/>
        <dbReference type="EC" id="2.4.2.8"/>
    </reaction>
    <physiologicalReaction direction="right-to-left" evidence="15">
        <dbReference type="Rhea" id="RHEA:17975"/>
    </physiologicalReaction>
</comment>
<dbReference type="GO" id="GO:0006178">
    <property type="term" value="P:guanine salvage"/>
    <property type="evidence" value="ECO:0007669"/>
    <property type="project" value="TreeGrafter"/>
</dbReference>
<name>A0A9D1EPZ8_9FIRM</name>
<reference evidence="18" key="2">
    <citation type="journal article" date="2021" name="PeerJ">
        <title>Extensive microbial diversity within the chicken gut microbiome revealed by metagenomics and culture.</title>
        <authorList>
            <person name="Gilroy R."/>
            <person name="Ravi A."/>
            <person name="Getino M."/>
            <person name="Pursley I."/>
            <person name="Horton D.L."/>
            <person name="Alikhan N.F."/>
            <person name="Baker D."/>
            <person name="Gharbi K."/>
            <person name="Hall N."/>
            <person name="Watson M."/>
            <person name="Adriaenssens E.M."/>
            <person name="Foster-Nyarko E."/>
            <person name="Jarju S."/>
            <person name="Secka A."/>
            <person name="Antonio M."/>
            <person name="Oren A."/>
            <person name="Chaudhuri R.R."/>
            <person name="La Ragione R."/>
            <person name="Hildebrand F."/>
            <person name="Pallen M.J."/>
        </authorList>
    </citation>
    <scope>NUCLEOTIDE SEQUENCE</scope>
    <source>
        <strain evidence="18">CHK157-1446</strain>
    </source>
</reference>
<dbReference type="GO" id="GO:0005829">
    <property type="term" value="C:cytosol"/>
    <property type="evidence" value="ECO:0007669"/>
    <property type="project" value="TreeGrafter"/>
</dbReference>
<comment type="similarity">
    <text evidence="6 16">Belongs to the purine/pyrimidine phosphoribosyltransferase family.</text>
</comment>
<comment type="pathway">
    <text evidence="4 16">Purine metabolism; IMP biosynthesis via salvage pathway; IMP from hypoxanthine: step 1/1.</text>
</comment>
<dbReference type="InterPro" id="IPR029057">
    <property type="entry name" value="PRTase-like"/>
</dbReference>
<proteinExistence type="inferred from homology"/>
<dbReference type="GO" id="GO:0006166">
    <property type="term" value="P:purine ribonucleoside salvage"/>
    <property type="evidence" value="ECO:0007669"/>
    <property type="project" value="UniProtKB-KW"/>
</dbReference>
<dbReference type="FunFam" id="3.40.50.2020:FF:000006">
    <property type="entry name" value="Hypoxanthine phosphoribosyltransferase"/>
    <property type="match status" value="1"/>
</dbReference>
<evidence type="ECO:0000259" key="17">
    <source>
        <dbReference type="Pfam" id="PF00156"/>
    </source>
</evidence>
<evidence type="ECO:0000256" key="11">
    <source>
        <dbReference type="ARBA" id="ARBA00022726"/>
    </source>
</evidence>
<evidence type="ECO:0000256" key="9">
    <source>
        <dbReference type="ARBA" id="ARBA00022679"/>
    </source>
</evidence>
<evidence type="ECO:0000313" key="19">
    <source>
        <dbReference type="Proteomes" id="UP000823982"/>
    </source>
</evidence>
<evidence type="ECO:0000256" key="5">
    <source>
        <dbReference type="ARBA" id="ARBA00004676"/>
    </source>
</evidence>
<evidence type="ECO:0000256" key="14">
    <source>
        <dbReference type="ARBA" id="ARBA00048811"/>
    </source>
</evidence>
<evidence type="ECO:0000256" key="8">
    <source>
        <dbReference type="ARBA" id="ARBA00022676"/>
    </source>
</evidence>
<dbReference type="GO" id="GO:0052657">
    <property type="term" value="F:guanine phosphoribosyltransferase activity"/>
    <property type="evidence" value="ECO:0007669"/>
    <property type="project" value="UniProtKB-ARBA"/>
</dbReference>
<dbReference type="InterPro" id="IPR000836">
    <property type="entry name" value="PRTase_dom"/>
</dbReference>
<dbReference type="EC" id="2.4.2.8" evidence="16"/>
<evidence type="ECO:0000313" key="18">
    <source>
        <dbReference type="EMBL" id="HIS25060.1"/>
    </source>
</evidence>
<evidence type="ECO:0000256" key="13">
    <source>
        <dbReference type="ARBA" id="ARBA00022842"/>
    </source>
</evidence>
<dbReference type="NCBIfam" id="TIGR01203">
    <property type="entry name" value="HGPRTase"/>
    <property type="match status" value="1"/>
</dbReference>
<comment type="subcellular location">
    <subcellularLocation>
        <location evidence="3 16">Cytoplasm</location>
    </subcellularLocation>
</comment>
<reference evidence="18" key="1">
    <citation type="submission" date="2020-10" db="EMBL/GenBank/DDBJ databases">
        <authorList>
            <person name="Gilroy R."/>
        </authorList>
    </citation>
    <scope>NUCLEOTIDE SEQUENCE</scope>
    <source>
        <strain evidence="18">CHK157-1446</strain>
    </source>
</reference>
<evidence type="ECO:0000256" key="10">
    <source>
        <dbReference type="ARBA" id="ARBA00022723"/>
    </source>
</evidence>
<keyword evidence="9 16" id="KW-0808">Transferase</keyword>
<dbReference type="InterPro" id="IPR005904">
    <property type="entry name" value="Hxn_phspho_trans"/>
</dbReference>
<keyword evidence="8 16" id="KW-0328">Glycosyltransferase</keyword>
<keyword evidence="12 16" id="KW-0547">Nucleotide-binding</keyword>
<accession>A0A9D1EPZ8</accession>
<dbReference type="GO" id="GO:0000287">
    <property type="term" value="F:magnesium ion binding"/>
    <property type="evidence" value="ECO:0007669"/>
    <property type="project" value="TreeGrafter"/>
</dbReference>
<comment type="catalytic activity">
    <reaction evidence="14">
        <text>GMP + diphosphate = guanine + 5-phospho-alpha-D-ribose 1-diphosphate</text>
        <dbReference type="Rhea" id="RHEA:25424"/>
        <dbReference type="ChEBI" id="CHEBI:16235"/>
        <dbReference type="ChEBI" id="CHEBI:33019"/>
        <dbReference type="ChEBI" id="CHEBI:58017"/>
        <dbReference type="ChEBI" id="CHEBI:58115"/>
        <dbReference type="EC" id="2.4.2.8"/>
    </reaction>
    <physiologicalReaction direction="right-to-left" evidence="14">
        <dbReference type="Rhea" id="RHEA:25426"/>
    </physiologicalReaction>
</comment>
<dbReference type="Pfam" id="PF00156">
    <property type="entry name" value="Pribosyltran"/>
    <property type="match status" value="1"/>
</dbReference>
<feature type="domain" description="Phosphoribosyltransferase" evidence="17">
    <location>
        <begin position="14"/>
        <end position="159"/>
    </location>
</feature>
<sequence length="174" mass="19320">MEHRHKLVQMISAEKIAKAVAELGKTLTADYAGKQLAVIGVLKGSFVFMSDLVRKIDLPITLDFISAKSYKGTVSVGAVNVKMDTELDVDKKNVLLVEDILDTGRTLSVLKETMLARGAADVKIAAFMDKPSRRAIDITADYKCFTIDDKFVVGYGLDYDEYYRNLDYIAEVIL</sequence>
<dbReference type="GO" id="GO:0004422">
    <property type="term" value="F:hypoxanthine phosphoribosyltransferase activity"/>
    <property type="evidence" value="ECO:0007669"/>
    <property type="project" value="InterPro"/>
</dbReference>
<dbReference type="CDD" id="cd06223">
    <property type="entry name" value="PRTases_typeI"/>
    <property type="match status" value="1"/>
</dbReference>
<evidence type="ECO:0000256" key="6">
    <source>
        <dbReference type="ARBA" id="ARBA00008391"/>
    </source>
</evidence>
<dbReference type="Proteomes" id="UP000823982">
    <property type="component" value="Unassembled WGS sequence"/>
</dbReference>
<comment type="cofactor">
    <cofactor evidence="1 16">
        <name>Mg(2+)</name>
        <dbReference type="ChEBI" id="CHEBI:18420"/>
    </cofactor>
</comment>
<evidence type="ECO:0000256" key="12">
    <source>
        <dbReference type="ARBA" id="ARBA00022741"/>
    </source>
</evidence>
<dbReference type="PANTHER" id="PTHR43340">
    <property type="entry name" value="HYPOXANTHINE-GUANINE PHOSPHORIBOSYLTRANSFERASE"/>
    <property type="match status" value="1"/>
</dbReference>
<evidence type="ECO:0000256" key="3">
    <source>
        <dbReference type="ARBA" id="ARBA00004496"/>
    </source>
</evidence>
<dbReference type="AlphaFoldDB" id="A0A9D1EPZ8"/>
<comment type="function">
    <text evidence="2">Purine salvage pathway enzyme that catalyzes the transfer of the ribosyl-5-phosphate group from 5-phospho-alpha-D-ribose 1-diphosphate (PRPP) to the N9 position of the 6-oxopurines hypoxanthine and guanine to form the corresponding ribonucleotides IMP (inosine 5'-monophosphate) and GMP (guanosine 5'-monophosphate), with the release of PPi.</text>
</comment>
<dbReference type="GO" id="GO:0032264">
    <property type="term" value="P:IMP salvage"/>
    <property type="evidence" value="ECO:0007669"/>
    <property type="project" value="TreeGrafter"/>
</dbReference>
<protein>
    <recommendedName>
        <fullName evidence="16">Hypoxanthine phosphoribosyltransferase</fullName>
        <ecNumber evidence="16">2.4.2.8</ecNumber>
    </recommendedName>
</protein>
<evidence type="ECO:0000256" key="4">
    <source>
        <dbReference type="ARBA" id="ARBA00004669"/>
    </source>
</evidence>
<keyword evidence="13 16" id="KW-0460">Magnesium</keyword>
<dbReference type="GO" id="GO:0000166">
    <property type="term" value="F:nucleotide binding"/>
    <property type="evidence" value="ECO:0007669"/>
    <property type="project" value="UniProtKB-KW"/>
</dbReference>
<dbReference type="SUPFAM" id="SSF53271">
    <property type="entry name" value="PRTase-like"/>
    <property type="match status" value="1"/>
</dbReference>
<dbReference type="PANTHER" id="PTHR43340:SF1">
    <property type="entry name" value="HYPOXANTHINE PHOSPHORIBOSYLTRANSFERASE"/>
    <property type="match status" value="1"/>
</dbReference>
<gene>
    <name evidence="18" type="primary">hpt</name>
    <name evidence="18" type="ORF">IAD01_06640</name>
</gene>
<comment type="caution">
    <text evidence="18">The sequence shown here is derived from an EMBL/GenBank/DDBJ whole genome shotgun (WGS) entry which is preliminary data.</text>
</comment>